<name>A0A2T5JBY7_9SPHI</name>
<feature type="transmembrane region" description="Helical" evidence="7">
    <location>
        <begin position="133"/>
        <end position="156"/>
    </location>
</feature>
<keyword evidence="4 7" id="KW-0812">Transmembrane</keyword>
<dbReference type="AlphaFoldDB" id="A0A2T5JBY7"/>
<comment type="similarity">
    <text evidence="2">Belongs to the acyltransferase 3 family.</text>
</comment>
<dbReference type="EMBL" id="QAOQ01000002">
    <property type="protein sequence ID" value="PTQ99281.1"/>
    <property type="molecule type" value="Genomic_DNA"/>
</dbReference>
<comment type="subcellular location">
    <subcellularLocation>
        <location evidence="1">Cell membrane</location>
        <topology evidence="1">Multi-pass membrane protein</topology>
    </subcellularLocation>
</comment>
<dbReference type="Pfam" id="PF01757">
    <property type="entry name" value="Acyl_transf_3"/>
    <property type="match status" value="1"/>
</dbReference>
<feature type="transmembrane region" description="Helical" evidence="7">
    <location>
        <begin position="216"/>
        <end position="235"/>
    </location>
</feature>
<feature type="transmembrane region" description="Helical" evidence="7">
    <location>
        <begin position="92"/>
        <end position="113"/>
    </location>
</feature>
<evidence type="ECO:0000256" key="5">
    <source>
        <dbReference type="ARBA" id="ARBA00022989"/>
    </source>
</evidence>
<feature type="transmembrane region" description="Helical" evidence="7">
    <location>
        <begin position="292"/>
        <end position="312"/>
    </location>
</feature>
<organism evidence="9 10">
    <name type="scientific">Mucilaginibacter yixingensis</name>
    <dbReference type="NCBI Taxonomy" id="1295612"/>
    <lineage>
        <taxon>Bacteria</taxon>
        <taxon>Pseudomonadati</taxon>
        <taxon>Bacteroidota</taxon>
        <taxon>Sphingobacteriia</taxon>
        <taxon>Sphingobacteriales</taxon>
        <taxon>Sphingobacteriaceae</taxon>
        <taxon>Mucilaginibacter</taxon>
    </lineage>
</organism>
<feature type="transmembrane region" description="Helical" evidence="7">
    <location>
        <begin position="255"/>
        <end position="271"/>
    </location>
</feature>
<evidence type="ECO:0000256" key="6">
    <source>
        <dbReference type="ARBA" id="ARBA00023136"/>
    </source>
</evidence>
<dbReference type="GO" id="GO:0009246">
    <property type="term" value="P:enterobacterial common antigen biosynthetic process"/>
    <property type="evidence" value="ECO:0007669"/>
    <property type="project" value="TreeGrafter"/>
</dbReference>
<feature type="transmembrane region" description="Helical" evidence="7">
    <location>
        <begin position="46"/>
        <end position="71"/>
    </location>
</feature>
<evidence type="ECO:0000256" key="7">
    <source>
        <dbReference type="SAM" id="Phobius"/>
    </source>
</evidence>
<feature type="transmembrane region" description="Helical" evidence="7">
    <location>
        <begin position="163"/>
        <end position="182"/>
    </location>
</feature>
<dbReference type="Proteomes" id="UP000244168">
    <property type="component" value="Unassembled WGS sequence"/>
</dbReference>
<evidence type="ECO:0000256" key="4">
    <source>
        <dbReference type="ARBA" id="ARBA00022692"/>
    </source>
</evidence>
<keyword evidence="6 7" id="KW-0472">Membrane</keyword>
<keyword evidence="10" id="KW-1185">Reference proteome</keyword>
<feature type="transmembrane region" description="Helical" evidence="7">
    <location>
        <begin position="324"/>
        <end position="344"/>
    </location>
</feature>
<gene>
    <name evidence="9" type="ORF">C8P68_10297</name>
</gene>
<evidence type="ECO:0000256" key="1">
    <source>
        <dbReference type="ARBA" id="ARBA00004651"/>
    </source>
</evidence>
<comment type="caution">
    <text evidence="9">The sequence shown here is derived from an EMBL/GenBank/DDBJ whole genome shotgun (WGS) entry which is preliminary data.</text>
</comment>
<feature type="transmembrane region" description="Helical" evidence="7">
    <location>
        <begin position="188"/>
        <end position="204"/>
    </location>
</feature>
<evidence type="ECO:0000313" key="9">
    <source>
        <dbReference type="EMBL" id="PTQ99281.1"/>
    </source>
</evidence>
<dbReference type="OrthoDB" id="1495770at2"/>
<dbReference type="PANTHER" id="PTHR40074:SF2">
    <property type="entry name" value="O-ACETYLTRANSFERASE WECH"/>
    <property type="match status" value="1"/>
</dbReference>
<dbReference type="GO" id="GO:0016413">
    <property type="term" value="F:O-acetyltransferase activity"/>
    <property type="evidence" value="ECO:0007669"/>
    <property type="project" value="TreeGrafter"/>
</dbReference>
<accession>A0A2T5JBY7</accession>
<dbReference type="GO" id="GO:0005886">
    <property type="term" value="C:plasma membrane"/>
    <property type="evidence" value="ECO:0007669"/>
    <property type="project" value="UniProtKB-SubCell"/>
</dbReference>
<dbReference type="RefSeq" id="WP_107827219.1">
    <property type="nucleotide sequence ID" value="NZ_CP160205.1"/>
</dbReference>
<proteinExistence type="inferred from homology"/>
<evidence type="ECO:0000313" key="10">
    <source>
        <dbReference type="Proteomes" id="UP000244168"/>
    </source>
</evidence>
<keyword evidence="3" id="KW-1003">Cell membrane</keyword>
<dbReference type="InterPro" id="IPR002656">
    <property type="entry name" value="Acyl_transf_3_dom"/>
</dbReference>
<dbReference type="PANTHER" id="PTHR40074">
    <property type="entry name" value="O-ACETYLTRANSFERASE WECH"/>
    <property type="match status" value="1"/>
</dbReference>
<feature type="domain" description="Acyltransferase 3" evidence="8">
    <location>
        <begin position="15"/>
        <end position="340"/>
    </location>
</feature>
<evidence type="ECO:0000256" key="3">
    <source>
        <dbReference type="ARBA" id="ARBA00022475"/>
    </source>
</evidence>
<sequence length="355" mass="42051">MQNLIDEKPSKKNYDFIDHIRCLAMMSIVFEHCFGDRKFPMFSDKFWVYLSWVELTKFGTVAFFLLAGFLISDKFTDYTPSQYLKRRFSTTFGPWLFWSVMFNIFMVITLHITEGMYHDGRFTLAHILENIKITYFYTNYWFIINFMVSITILLIFKRYLYSKVFGSVLLAFTLFYCVNIHYEWIDPSHTVAIMGFIFFLWLGAQLRKHWTPINQWIEGIPYTALFIALIIVLGLSMYETIALMHHGSRDPYNTLRFSAVVYALLFFMLLLKYKKFSGLNYLKPRQTTYGIYLIHYIIFTYLLNEILMHLPIDENSLSAAGFALYRIFAFVIVYTITWIVVTLINKTPLKVLVGN</sequence>
<keyword evidence="5 7" id="KW-1133">Transmembrane helix</keyword>
<protein>
    <submittedName>
        <fullName evidence="9">Peptidoglycan/LPS O-acetylase OafA/YrhL</fullName>
    </submittedName>
</protein>
<evidence type="ECO:0000259" key="8">
    <source>
        <dbReference type="Pfam" id="PF01757"/>
    </source>
</evidence>
<reference evidence="9 10" key="1">
    <citation type="submission" date="2018-04" db="EMBL/GenBank/DDBJ databases">
        <title>Genomic Encyclopedia of Archaeal and Bacterial Type Strains, Phase II (KMG-II): from individual species to whole genera.</title>
        <authorList>
            <person name="Goeker M."/>
        </authorList>
    </citation>
    <scope>NUCLEOTIDE SEQUENCE [LARGE SCALE GENOMIC DNA]</scope>
    <source>
        <strain evidence="9 10">DSM 26809</strain>
    </source>
</reference>
<evidence type="ECO:0000256" key="2">
    <source>
        <dbReference type="ARBA" id="ARBA00007400"/>
    </source>
</evidence>